<evidence type="ECO:0000259" key="1">
    <source>
        <dbReference type="Pfam" id="PF01636"/>
    </source>
</evidence>
<name>A0A4S5BPT3_9BURK</name>
<keyword evidence="2" id="KW-0808">Transferase</keyword>
<organism evidence="2 3">
    <name type="scientific">Lampropedia aestuarii</name>
    <dbReference type="NCBI Taxonomy" id="2562762"/>
    <lineage>
        <taxon>Bacteria</taxon>
        <taxon>Pseudomonadati</taxon>
        <taxon>Pseudomonadota</taxon>
        <taxon>Betaproteobacteria</taxon>
        <taxon>Burkholderiales</taxon>
        <taxon>Comamonadaceae</taxon>
        <taxon>Lampropedia</taxon>
    </lineage>
</organism>
<dbReference type="InterPro" id="IPR052898">
    <property type="entry name" value="ACAD10-like"/>
</dbReference>
<sequence>MSNAAAPEQGLPEQALDVPALQAWLQQHIPGFQGPLEISRFAGGQSNPTYRLRTPRKSYVLRRKPPGVLLKGAHAIEREARVLMALANTQVPVPHVYGLCTDEQVIGSWFYVMDMVEGRVFWDASFSDVPADERAAYMDAMNEVLARLHQVDYAAIGLADYGKTGGYVARQIQRWSGQYQNDQDAGRHPAMDALVEWLPKHIPAADQVAITHGDFRADNMIFHPSEPRVLAVLDWELSTLGDPLADFAYHAMMFRMPSDILGGIAGVDLQAAGLPDEAAYVQAYCERVGIEGIKDLDFYIIFNMFRFAAILHGIKARSVRGTASSANAKEMGDRFQRVADLAWAQVERANQRAASH</sequence>
<proteinExistence type="predicted"/>
<dbReference type="SUPFAM" id="SSF56112">
    <property type="entry name" value="Protein kinase-like (PK-like)"/>
    <property type="match status" value="1"/>
</dbReference>
<dbReference type="Gene3D" id="3.30.200.20">
    <property type="entry name" value="Phosphorylase Kinase, domain 1"/>
    <property type="match status" value="1"/>
</dbReference>
<dbReference type="Proteomes" id="UP000306236">
    <property type="component" value="Unassembled WGS sequence"/>
</dbReference>
<dbReference type="InterPro" id="IPR011009">
    <property type="entry name" value="Kinase-like_dom_sf"/>
</dbReference>
<dbReference type="Pfam" id="PF01636">
    <property type="entry name" value="APH"/>
    <property type="match status" value="1"/>
</dbReference>
<accession>A0A4S5BPT3</accession>
<dbReference type="GO" id="GO:0016740">
    <property type="term" value="F:transferase activity"/>
    <property type="evidence" value="ECO:0007669"/>
    <property type="project" value="UniProtKB-KW"/>
</dbReference>
<dbReference type="RefSeq" id="WP_136406567.1">
    <property type="nucleotide sequence ID" value="NZ_SSWX01000012.1"/>
</dbReference>
<protein>
    <submittedName>
        <fullName evidence="2">Phosphotransferase family protein</fullName>
    </submittedName>
</protein>
<dbReference type="InterPro" id="IPR041726">
    <property type="entry name" value="ACAD10_11_N"/>
</dbReference>
<evidence type="ECO:0000313" key="2">
    <source>
        <dbReference type="EMBL" id="THJ32965.1"/>
    </source>
</evidence>
<comment type="caution">
    <text evidence="2">The sequence shown here is derived from an EMBL/GenBank/DDBJ whole genome shotgun (WGS) entry which is preliminary data.</text>
</comment>
<evidence type="ECO:0000313" key="3">
    <source>
        <dbReference type="Proteomes" id="UP000306236"/>
    </source>
</evidence>
<dbReference type="OrthoDB" id="3806873at2"/>
<dbReference type="Gene3D" id="3.90.1200.10">
    <property type="match status" value="1"/>
</dbReference>
<dbReference type="InterPro" id="IPR002575">
    <property type="entry name" value="Aminoglycoside_PTrfase"/>
</dbReference>
<dbReference type="EMBL" id="SSWX01000012">
    <property type="protein sequence ID" value="THJ32965.1"/>
    <property type="molecule type" value="Genomic_DNA"/>
</dbReference>
<gene>
    <name evidence="2" type="ORF">E8K88_10190</name>
</gene>
<dbReference type="CDD" id="cd05154">
    <property type="entry name" value="ACAD10_11_N-like"/>
    <property type="match status" value="1"/>
</dbReference>
<dbReference type="AlphaFoldDB" id="A0A4S5BPT3"/>
<dbReference type="PANTHER" id="PTHR47829">
    <property type="entry name" value="HYDROLASE, PUTATIVE (AFU_ORTHOLOGUE AFUA_1G12880)-RELATED"/>
    <property type="match status" value="1"/>
</dbReference>
<keyword evidence="3" id="KW-1185">Reference proteome</keyword>
<reference evidence="2 3" key="1">
    <citation type="submission" date="2019-04" db="EMBL/GenBank/DDBJ databases">
        <title>Lampropedia sp YIM MLB12 draf genome.</title>
        <authorList>
            <person name="Wang Y.-X."/>
        </authorList>
    </citation>
    <scope>NUCLEOTIDE SEQUENCE [LARGE SCALE GENOMIC DNA]</scope>
    <source>
        <strain evidence="2 3">YIM MLB12</strain>
    </source>
</reference>
<feature type="domain" description="Aminoglycoside phosphotransferase" evidence="1">
    <location>
        <begin position="37"/>
        <end position="260"/>
    </location>
</feature>
<dbReference type="PANTHER" id="PTHR47829:SF3">
    <property type="entry name" value="AMINOGLYCOSIDE PHOSPHOTRANSFERASE DOMAIN-CONTAINING PROTEIN"/>
    <property type="match status" value="1"/>
</dbReference>